<dbReference type="PANTHER" id="PTHR46865">
    <property type="entry name" value="OXIDOREDUCTASE-RELATED"/>
    <property type="match status" value="1"/>
</dbReference>
<dbReference type="InterPro" id="IPR002938">
    <property type="entry name" value="FAD-bd"/>
</dbReference>
<dbReference type="EMBL" id="SNXZ01000004">
    <property type="protein sequence ID" value="TDP96474.1"/>
    <property type="molecule type" value="Genomic_DNA"/>
</dbReference>
<dbReference type="PRINTS" id="PR00420">
    <property type="entry name" value="RNGMNOXGNASE"/>
</dbReference>
<accession>A0A4R6SAD0</accession>
<reference evidence="2 3" key="1">
    <citation type="submission" date="2019-03" db="EMBL/GenBank/DDBJ databases">
        <title>Genomic Encyclopedia of Type Strains, Phase IV (KMG-IV): sequencing the most valuable type-strain genomes for metagenomic binning, comparative biology and taxonomic classification.</title>
        <authorList>
            <person name="Goeker M."/>
        </authorList>
    </citation>
    <scope>NUCLEOTIDE SEQUENCE [LARGE SCALE GENOMIC DNA]</scope>
    <source>
        <strain evidence="2 3">DSM 45361</strain>
    </source>
</reference>
<dbReference type="Proteomes" id="UP000295444">
    <property type="component" value="Unassembled WGS sequence"/>
</dbReference>
<organism evidence="2 3">
    <name type="scientific">Labedaea rhizosphaerae</name>
    <dbReference type="NCBI Taxonomy" id="598644"/>
    <lineage>
        <taxon>Bacteria</taxon>
        <taxon>Bacillati</taxon>
        <taxon>Actinomycetota</taxon>
        <taxon>Actinomycetes</taxon>
        <taxon>Pseudonocardiales</taxon>
        <taxon>Pseudonocardiaceae</taxon>
        <taxon>Labedaea</taxon>
    </lineage>
</organism>
<dbReference type="AlphaFoldDB" id="A0A4R6SAD0"/>
<proteinExistence type="predicted"/>
<dbReference type="InterPro" id="IPR051704">
    <property type="entry name" value="FAD_aromatic-hydroxylase"/>
</dbReference>
<sequence length="366" mass="39496">MRTVLICGAGIAGSTLAYWLARHGFEPTVVERSPGLRSSGNPVDVRGPALPVVAAMDVMPRLREVATRVIRLRVFDAAGRQVATVAMPAAKGDEVEVPRADLATVLYQAARDDAEFLFDETITALQQDERGVDVTFDRAPPRRFDLVIGADGLHSAVRRLAFGPEPDFARPLGMYVATVPFHEPAEYPEDVLVHNTPDRMVAIHPGSGQAGAAFIFRSATRGVEARDTERQKRFVTDVYAGARWRVPELLARLADTDDLFFDAVSLVDLPRWSHGRIALVGDAASCVSLLGEGSSLAIAGAHTLAASLAEQPADHAEALRHYESVHRARVKPKQRGVHLSAAVLVPKTRFGIAARNLVAKVVPGFG</sequence>
<comment type="caution">
    <text evidence="2">The sequence shown here is derived from an EMBL/GenBank/DDBJ whole genome shotgun (WGS) entry which is preliminary data.</text>
</comment>
<dbReference type="RefSeq" id="WP_133851820.1">
    <property type="nucleotide sequence ID" value="NZ_SNXZ01000004.1"/>
</dbReference>
<dbReference type="Gene3D" id="3.30.9.10">
    <property type="entry name" value="D-Amino Acid Oxidase, subunit A, domain 2"/>
    <property type="match status" value="1"/>
</dbReference>
<dbReference type="SUPFAM" id="SSF51905">
    <property type="entry name" value="FAD/NAD(P)-binding domain"/>
    <property type="match status" value="1"/>
</dbReference>
<evidence type="ECO:0000313" key="2">
    <source>
        <dbReference type="EMBL" id="TDP96474.1"/>
    </source>
</evidence>
<dbReference type="Pfam" id="PF01494">
    <property type="entry name" value="FAD_binding_3"/>
    <property type="match status" value="1"/>
</dbReference>
<dbReference type="PANTHER" id="PTHR46865:SF2">
    <property type="entry name" value="MONOOXYGENASE"/>
    <property type="match status" value="1"/>
</dbReference>
<name>A0A4R6SAD0_LABRH</name>
<protein>
    <submittedName>
        <fullName evidence="2">2-polyprenyl-6-methoxyphenol hydroxylase-like FAD-dependent oxidoreductase</fullName>
    </submittedName>
</protein>
<dbReference type="GO" id="GO:0071949">
    <property type="term" value="F:FAD binding"/>
    <property type="evidence" value="ECO:0007669"/>
    <property type="project" value="InterPro"/>
</dbReference>
<dbReference type="Gene3D" id="3.50.50.60">
    <property type="entry name" value="FAD/NAD(P)-binding domain"/>
    <property type="match status" value="1"/>
</dbReference>
<feature type="domain" description="FAD-binding" evidence="1">
    <location>
        <begin position="3"/>
        <end position="325"/>
    </location>
</feature>
<evidence type="ECO:0000259" key="1">
    <source>
        <dbReference type="Pfam" id="PF01494"/>
    </source>
</evidence>
<dbReference type="InterPro" id="IPR036188">
    <property type="entry name" value="FAD/NAD-bd_sf"/>
</dbReference>
<dbReference type="OrthoDB" id="3356051at2"/>
<evidence type="ECO:0000313" key="3">
    <source>
        <dbReference type="Proteomes" id="UP000295444"/>
    </source>
</evidence>
<keyword evidence="3" id="KW-1185">Reference proteome</keyword>
<gene>
    <name evidence="2" type="ORF">EV186_104462</name>
</gene>